<dbReference type="Pfam" id="PF10298">
    <property type="entry name" value="WhiA_N"/>
    <property type="match status" value="1"/>
</dbReference>
<keyword evidence="9" id="KW-1185">Reference proteome</keyword>
<evidence type="ECO:0000256" key="4">
    <source>
        <dbReference type="HAMAP-Rule" id="MF_01420"/>
    </source>
</evidence>
<reference evidence="8 9" key="1">
    <citation type="journal article" date="2012" name="PLoS ONE">
        <title>Functional divergence in the genus oenococcus as predicted by genome sequencing of the newly-described species, Oenococcus kitaharae.</title>
        <authorList>
            <person name="Borneman A.R."/>
            <person name="McCarthy J.M."/>
            <person name="Chambers P.J."/>
            <person name="Bartowsky E.J."/>
        </authorList>
    </citation>
    <scope>NUCLEOTIDE SEQUENCE [LARGE SCALE GENOMIC DNA]</scope>
    <source>
        <strain evidence="9">DSM17330</strain>
    </source>
</reference>
<feature type="domain" description="Sporulation regulator WhiA C-terminal" evidence="5">
    <location>
        <begin position="223"/>
        <end position="307"/>
    </location>
</feature>
<dbReference type="InterPro" id="IPR018478">
    <property type="entry name" value="Sporu_reg_WhiA_N_dom"/>
</dbReference>
<dbReference type="HAMAP" id="MF_01420">
    <property type="entry name" value="HTH_type_WhiA"/>
    <property type="match status" value="1"/>
</dbReference>
<keyword evidence="3 4" id="KW-0131">Cell cycle</keyword>
<dbReference type="AlphaFoldDB" id="G9WFF3"/>
<evidence type="ECO:0000256" key="1">
    <source>
        <dbReference type="ARBA" id="ARBA00022618"/>
    </source>
</evidence>
<dbReference type="SUPFAM" id="SSF55608">
    <property type="entry name" value="Homing endonucleases"/>
    <property type="match status" value="1"/>
</dbReference>
<dbReference type="Pfam" id="PF14527">
    <property type="entry name" value="LAGLIDADG_WhiA"/>
    <property type="match status" value="1"/>
</dbReference>
<comment type="function">
    <text evidence="4">Involved in cell division and chromosome segregation.</text>
</comment>
<evidence type="ECO:0000256" key="2">
    <source>
        <dbReference type="ARBA" id="ARBA00023125"/>
    </source>
</evidence>
<dbReference type="InterPro" id="IPR003802">
    <property type="entry name" value="Sporulation_regulator_WhiA"/>
</dbReference>
<dbReference type="Pfam" id="PF02650">
    <property type="entry name" value="HTH_WhiA"/>
    <property type="match status" value="1"/>
</dbReference>
<feature type="domain" description="WhiA LAGLIDADG-like" evidence="7">
    <location>
        <begin position="126"/>
        <end position="220"/>
    </location>
</feature>
<name>G9WFF3_9LACO</name>
<dbReference type="GO" id="GO:0003677">
    <property type="term" value="F:DNA binding"/>
    <property type="evidence" value="ECO:0007669"/>
    <property type="project" value="UniProtKB-UniRule"/>
</dbReference>
<dbReference type="Gene3D" id="3.10.28.10">
    <property type="entry name" value="Homing endonucleases"/>
    <property type="match status" value="1"/>
</dbReference>
<dbReference type="GO" id="GO:0051301">
    <property type="term" value="P:cell division"/>
    <property type="evidence" value="ECO:0007669"/>
    <property type="project" value="UniProtKB-UniRule"/>
</dbReference>
<evidence type="ECO:0000313" key="9">
    <source>
        <dbReference type="Proteomes" id="UP000004959"/>
    </source>
</evidence>
<feature type="domain" description="Sporulation transcription regulator WhiA N-terminal" evidence="6">
    <location>
        <begin position="20"/>
        <end position="105"/>
    </location>
</feature>
<dbReference type="InterPro" id="IPR039518">
    <property type="entry name" value="WhiA_LAGLIDADG_dom"/>
</dbReference>
<keyword evidence="2 4" id="KW-0238">DNA-binding</keyword>
<evidence type="ECO:0000259" key="6">
    <source>
        <dbReference type="Pfam" id="PF10298"/>
    </source>
</evidence>
<dbReference type="PANTHER" id="PTHR37307">
    <property type="entry name" value="CELL DIVISION PROTEIN WHIA-RELATED"/>
    <property type="match status" value="1"/>
</dbReference>
<dbReference type="InterPro" id="IPR023054">
    <property type="entry name" value="Sporulation_regulator_WhiA_C"/>
</dbReference>
<dbReference type="eggNOG" id="COG1481">
    <property type="taxonomic scope" value="Bacteria"/>
</dbReference>
<evidence type="ECO:0000259" key="7">
    <source>
        <dbReference type="Pfam" id="PF14527"/>
    </source>
</evidence>
<accession>G9WFF3</accession>
<dbReference type="PANTHER" id="PTHR37307:SF1">
    <property type="entry name" value="CELL DIVISION PROTEIN WHIA-RELATED"/>
    <property type="match status" value="1"/>
</dbReference>
<gene>
    <name evidence="4" type="primary">whiA</name>
    <name evidence="8" type="ORF">OKIT_1007</name>
</gene>
<protein>
    <recommendedName>
        <fullName evidence="4">Probable cell division protein WhiA</fullName>
    </recommendedName>
</protein>
<comment type="similarity">
    <text evidence="4">Belongs to the WhiA family.</text>
</comment>
<dbReference type="NCBIfam" id="TIGR00647">
    <property type="entry name" value="DNA_bind_WhiA"/>
    <property type="match status" value="1"/>
</dbReference>
<dbReference type="RefSeq" id="WP_007745820.1">
    <property type="nucleotide sequence ID" value="NZ_CM001398.1"/>
</dbReference>
<dbReference type="Proteomes" id="UP000004959">
    <property type="component" value="Chromosome"/>
</dbReference>
<dbReference type="OrthoDB" id="401278at2"/>
<dbReference type="HOGENOM" id="CLU_053282_1_0_9"/>
<evidence type="ECO:0000259" key="5">
    <source>
        <dbReference type="Pfam" id="PF02650"/>
    </source>
</evidence>
<dbReference type="STRING" id="336988.NT96_06350"/>
<evidence type="ECO:0000313" key="8">
    <source>
        <dbReference type="EMBL" id="EHN59110.1"/>
    </source>
</evidence>
<dbReference type="InterPro" id="IPR027434">
    <property type="entry name" value="Homing_endonucl"/>
</dbReference>
<organism evidence="8 9">
    <name type="scientific">Oenococcus kitaharae DSM 17330</name>
    <dbReference type="NCBI Taxonomy" id="1045004"/>
    <lineage>
        <taxon>Bacteria</taxon>
        <taxon>Bacillati</taxon>
        <taxon>Bacillota</taxon>
        <taxon>Bacilli</taxon>
        <taxon>Lactobacillales</taxon>
        <taxon>Lactobacillaceae</taxon>
        <taxon>Oenococcus</taxon>
    </lineage>
</organism>
<sequence length="315" mass="35288">MTFTQAVKKELSILPISLDTAKSELSAVLRLNGIYHLGGSRHNTLEIQTQNPASARRTYQLLAQCYQADIQTNIEQGRSFKQAGRHSYGVIIMTDADTILADLKLDPFSVSRLVPRTFLDTQAKKQAFLRAAFLSTGSVNAPHSKNYHLEIASADEDLIEQILSIMNDPLFNLGAKIAQRRDRLIVYLKTGERISDFLSIIQATASMLQFEDARIMSDMRNSANRLANADNANVSRMAEAAQKQYDALLLLREKNYFDSLPDKLKEVALLRLNNPEASLSDMADMVAGQELTKSGINHRMRKLMQLASEIEQEKV</sequence>
<evidence type="ECO:0000256" key="3">
    <source>
        <dbReference type="ARBA" id="ARBA00023306"/>
    </source>
</evidence>
<dbReference type="PATRIC" id="fig|1045004.4.peg.1006"/>
<keyword evidence="1 4" id="KW-0132">Cell division</keyword>
<proteinExistence type="inferred from homology"/>
<comment type="caution">
    <text evidence="8">The sequence shown here is derived from an EMBL/GenBank/DDBJ whole genome shotgun (WGS) entry which is preliminary data.</text>
</comment>
<dbReference type="GO" id="GO:0043937">
    <property type="term" value="P:regulation of sporulation"/>
    <property type="evidence" value="ECO:0007669"/>
    <property type="project" value="InterPro"/>
</dbReference>
<dbReference type="EMBL" id="AFVZ01000001">
    <property type="protein sequence ID" value="EHN59110.1"/>
    <property type="molecule type" value="Genomic_DNA"/>
</dbReference>